<keyword evidence="2" id="KW-0808">Transferase</keyword>
<dbReference type="PROSITE" id="PS51257">
    <property type="entry name" value="PROKAR_LIPOPROTEIN"/>
    <property type="match status" value="1"/>
</dbReference>
<feature type="domain" description="Polysaccharide pyruvyl transferase" evidence="1">
    <location>
        <begin position="15"/>
        <end position="306"/>
    </location>
</feature>
<sequence length="370" mass="42206">MTKSVGILTFHDALNYGAVLQAFALQQTIASYSCSCSIINYRRPGYYPMFRCLKSKSDIKTNILTFLYLRSHLKLRKRFSQFRTANLNSTIQSYSSLEDFCRSDSKFDVYVTGSDQVWNPYLLDRQGGVGSIFYLGFVSDGRRVAYAPSFGNSEVPEVYKERIAGFLKRFDFLSSREDIGCSIIRDLSGLNSVQVLDPTFLQDSSIYKKVAVEPRFSKPYILLYPMQESDLLISLVLNVRKILRIPIVAVLPSHFNPLKYRFADKIVFDAGPAEFLGWVDKSSFVCTNSFHGTCFAIIYRKNFLGVQSILRNSRIQSLLKCVGLSSRLVIDPDRFSKNDDLLKPIDYFSVYKILENEIKNSLDYLKVALA</sequence>
<keyword evidence="3" id="KW-1185">Reference proteome</keyword>
<dbReference type="GO" id="GO:0016740">
    <property type="term" value="F:transferase activity"/>
    <property type="evidence" value="ECO:0007669"/>
    <property type="project" value="UniProtKB-KW"/>
</dbReference>
<evidence type="ECO:0000313" key="2">
    <source>
        <dbReference type="EMBL" id="TNJ38552.1"/>
    </source>
</evidence>
<evidence type="ECO:0000313" key="3">
    <source>
        <dbReference type="Proteomes" id="UP000308271"/>
    </source>
</evidence>
<organism evidence="2 3">
    <name type="scientific">Chlorobaculum thiosulfatiphilum</name>
    <name type="common">Chlorobium limicola f.sp. thiosulfatophilum</name>
    <dbReference type="NCBI Taxonomy" id="115852"/>
    <lineage>
        <taxon>Bacteria</taxon>
        <taxon>Pseudomonadati</taxon>
        <taxon>Chlorobiota</taxon>
        <taxon>Chlorobiia</taxon>
        <taxon>Chlorobiales</taxon>
        <taxon>Chlorobiaceae</taxon>
        <taxon>Chlorobaculum</taxon>
    </lineage>
</organism>
<accession>A0A5C4S5K2</accession>
<dbReference type="Proteomes" id="UP000308271">
    <property type="component" value="Unassembled WGS sequence"/>
</dbReference>
<proteinExistence type="predicted"/>
<gene>
    <name evidence="2" type="ORF">FGF66_08380</name>
</gene>
<dbReference type="AlphaFoldDB" id="A0A5C4S5K2"/>
<dbReference type="InterPro" id="IPR007345">
    <property type="entry name" value="Polysacch_pyruvyl_Trfase"/>
</dbReference>
<dbReference type="Pfam" id="PF04230">
    <property type="entry name" value="PS_pyruv_trans"/>
    <property type="match status" value="1"/>
</dbReference>
<dbReference type="RefSeq" id="WP_139457201.1">
    <property type="nucleotide sequence ID" value="NZ_VDCH01000017.1"/>
</dbReference>
<name>A0A5C4S5K2_CHLTI</name>
<reference evidence="2 3" key="1">
    <citation type="submission" date="2019-05" db="EMBL/GenBank/DDBJ databases">
        <title>Draft Whole-Genome sequence of the green sulfur bacterium Chlorobaculum thiosulfatiphilum DSM 249.</title>
        <authorList>
            <person name="Meyer T.E."/>
            <person name="Kyndt J.A."/>
        </authorList>
    </citation>
    <scope>NUCLEOTIDE SEQUENCE [LARGE SCALE GENOMIC DNA]</scope>
    <source>
        <strain evidence="2 3">DSM 249</strain>
    </source>
</reference>
<comment type="caution">
    <text evidence="2">The sequence shown here is derived from an EMBL/GenBank/DDBJ whole genome shotgun (WGS) entry which is preliminary data.</text>
</comment>
<evidence type="ECO:0000259" key="1">
    <source>
        <dbReference type="Pfam" id="PF04230"/>
    </source>
</evidence>
<protein>
    <submittedName>
        <fullName evidence="2">Polysaccharide pyruvyl transferase family protein</fullName>
    </submittedName>
</protein>
<dbReference type="EMBL" id="VDCH01000017">
    <property type="protein sequence ID" value="TNJ38552.1"/>
    <property type="molecule type" value="Genomic_DNA"/>
</dbReference>
<dbReference type="OrthoDB" id="9799278at2"/>